<dbReference type="Pfam" id="PF01758">
    <property type="entry name" value="SBF"/>
    <property type="match status" value="1"/>
</dbReference>
<dbReference type="GO" id="GO:0015105">
    <property type="term" value="F:arsenite transmembrane transporter activity"/>
    <property type="evidence" value="ECO:0007669"/>
    <property type="project" value="TreeGrafter"/>
</dbReference>
<feature type="transmembrane region" description="Helical" evidence="8">
    <location>
        <begin position="193"/>
        <end position="212"/>
    </location>
</feature>
<keyword evidence="6 8" id="KW-1133">Transmembrane helix</keyword>
<reference evidence="9" key="1">
    <citation type="submission" date="2020-10" db="EMBL/GenBank/DDBJ databases">
        <authorList>
            <person name="Castelo-Branco R."/>
            <person name="Eusebio N."/>
            <person name="Adriana R."/>
            <person name="Vieira A."/>
            <person name="Brugerolle De Fraissinette N."/>
            <person name="Rezende De Castro R."/>
            <person name="Schneider M.P."/>
            <person name="Vasconcelos V."/>
            <person name="Leao P.N."/>
        </authorList>
    </citation>
    <scope>NUCLEOTIDE SEQUENCE</scope>
    <source>
        <strain evidence="9">LEGE 12446</strain>
    </source>
</reference>
<dbReference type="Gene3D" id="1.20.1530.20">
    <property type="match status" value="1"/>
</dbReference>
<name>A0A8J7D045_DESMC</name>
<evidence type="ECO:0000313" key="9">
    <source>
        <dbReference type="EMBL" id="MBE9022637.1"/>
    </source>
</evidence>
<sequence>MSLTEKLQSVFVIIAILIGLILGQIKWVEENAVSLIVPSLMVMLYGVFLNIPLNRLGQAFQNYKMTGLILGMNFIWTPVFVWGLGAIFLRDSPDLWVGLIMLMVTPCTDWYLIFTGIAKGNVALATAFLPWNMILQVVLLPVYLLVFVGKLVQIDTAIFLESIALVLVVPMLLAFIAKWLIPKVNGFWREIPLKIAAGQTLFLCLAITAVFASQGQTLIQRPDVLLKMLPPILIFYVITFLLTQVISRFGNFSYEDFACFSCTTLARNSPLALAIATSVFPDRPLITLVLAIEPLIELPVMVLVSQLLLFLRRKGQYSQMER</sequence>
<comment type="caution">
    <text evidence="9">The sequence shown here is derived from an EMBL/GenBank/DDBJ whole genome shotgun (WGS) entry which is preliminary data.</text>
</comment>
<evidence type="ECO:0000256" key="7">
    <source>
        <dbReference type="ARBA" id="ARBA00023136"/>
    </source>
</evidence>
<dbReference type="RefSeq" id="WP_193915453.1">
    <property type="nucleotide sequence ID" value="NZ_JADEXS020000002.1"/>
</dbReference>
<evidence type="ECO:0000256" key="2">
    <source>
        <dbReference type="ARBA" id="ARBA00010110"/>
    </source>
</evidence>
<evidence type="ECO:0000256" key="3">
    <source>
        <dbReference type="ARBA" id="ARBA00022448"/>
    </source>
</evidence>
<evidence type="ECO:0000256" key="5">
    <source>
        <dbReference type="ARBA" id="ARBA00022692"/>
    </source>
</evidence>
<dbReference type="InterPro" id="IPR004706">
    <property type="entry name" value="Arsenical-R_Acr3"/>
</dbReference>
<keyword evidence="10" id="KW-1185">Reference proteome</keyword>
<organism evidence="9 10">
    <name type="scientific">Desmonostoc muscorum LEGE 12446</name>
    <dbReference type="NCBI Taxonomy" id="1828758"/>
    <lineage>
        <taxon>Bacteria</taxon>
        <taxon>Bacillati</taxon>
        <taxon>Cyanobacteriota</taxon>
        <taxon>Cyanophyceae</taxon>
        <taxon>Nostocales</taxon>
        <taxon>Nostocaceae</taxon>
        <taxon>Desmonostoc</taxon>
    </lineage>
</organism>
<evidence type="ECO:0000256" key="6">
    <source>
        <dbReference type="ARBA" id="ARBA00022989"/>
    </source>
</evidence>
<keyword evidence="3" id="KW-0813">Transport</keyword>
<dbReference type="GO" id="GO:0005886">
    <property type="term" value="C:plasma membrane"/>
    <property type="evidence" value="ECO:0007669"/>
    <property type="project" value="UniProtKB-SubCell"/>
</dbReference>
<comment type="subcellular location">
    <subcellularLocation>
        <location evidence="1">Cell membrane</location>
        <topology evidence="1">Multi-pass membrane protein</topology>
    </subcellularLocation>
</comment>
<evidence type="ECO:0000256" key="4">
    <source>
        <dbReference type="ARBA" id="ARBA00022475"/>
    </source>
</evidence>
<dbReference type="GO" id="GO:0015104">
    <property type="term" value="F:antimonite transmembrane transporter activity"/>
    <property type="evidence" value="ECO:0007669"/>
    <property type="project" value="TreeGrafter"/>
</dbReference>
<accession>A0A8J7D045</accession>
<dbReference type="PANTHER" id="PTHR43057:SF1">
    <property type="entry name" value="ARSENICAL-RESISTANCE PROTEIN 3"/>
    <property type="match status" value="1"/>
</dbReference>
<dbReference type="Proteomes" id="UP000622533">
    <property type="component" value="Unassembled WGS sequence"/>
</dbReference>
<dbReference type="InterPro" id="IPR002657">
    <property type="entry name" value="BilAc:Na_symport/Acr3"/>
</dbReference>
<dbReference type="GO" id="GO:0015297">
    <property type="term" value="F:antiporter activity"/>
    <property type="evidence" value="ECO:0007669"/>
    <property type="project" value="InterPro"/>
</dbReference>
<feature type="transmembrane region" description="Helical" evidence="8">
    <location>
        <begin position="121"/>
        <end position="146"/>
    </location>
</feature>
<protein>
    <submittedName>
        <fullName evidence="9">Arsenic resistance protein</fullName>
    </submittedName>
</protein>
<feature type="transmembrane region" description="Helical" evidence="8">
    <location>
        <begin position="95"/>
        <end position="114"/>
    </location>
</feature>
<dbReference type="InterPro" id="IPR038770">
    <property type="entry name" value="Na+/solute_symporter_sf"/>
</dbReference>
<dbReference type="AlphaFoldDB" id="A0A8J7D045"/>
<feature type="transmembrane region" description="Helical" evidence="8">
    <location>
        <begin position="33"/>
        <end position="53"/>
    </location>
</feature>
<keyword evidence="4" id="KW-1003">Cell membrane</keyword>
<feature type="transmembrane region" description="Helical" evidence="8">
    <location>
        <begin position="158"/>
        <end position="181"/>
    </location>
</feature>
<evidence type="ECO:0000256" key="8">
    <source>
        <dbReference type="SAM" id="Phobius"/>
    </source>
</evidence>
<dbReference type="PANTHER" id="PTHR43057">
    <property type="entry name" value="ARSENITE EFFLUX TRANSPORTER"/>
    <property type="match status" value="1"/>
</dbReference>
<evidence type="ECO:0000256" key="1">
    <source>
        <dbReference type="ARBA" id="ARBA00004651"/>
    </source>
</evidence>
<feature type="transmembrane region" description="Helical" evidence="8">
    <location>
        <begin position="286"/>
        <end position="311"/>
    </location>
</feature>
<comment type="similarity">
    <text evidence="2">Belongs to the arsenical resistance-3 (ACR3) (TC 2.A.59) family.</text>
</comment>
<feature type="transmembrane region" description="Helical" evidence="8">
    <location>
        <begin position="65"/>
        <end position="89"/>
    </location>
</feature>
<feature type="transmembrane region" description="Helical" evidence="8">
    <location>
        <begin position="7"/>
        <end position="27"/>
    </location>
</feature>
<dbReference type="EMBL" id="JADEXS010000093">
    <property type="protein sequence ID" value="MBE9022637.1"/>
    <property type="molecule type" value="Genomic_DNA"/>
</dbReference>
<evidence type="ECO:0000313" key="10">
    <source>
        <dbReference type="Proteomes" id="UP000622533"/>
    </source>
</evidence>
<keyword evidence="7 8" id="KW-0472">Membrane</keyword>
<proteinExistence type="inferred from homology"/>
<feature type="transmembrane region" description="Helical" evidence="8">
    <location>
        <begin position="224"/>
        <end position="245"/>
    </location>
</feature>
<gene>
    <name evidence="9" type="ORF">IQ276_09410</name>
</gene>
<keyword evidence="5 8" id="KW-0812">Transmembrane</keyword>